<dbReference type="EMBL" id="JACHWF010000005">
    <property type="protein sequence ID" value="MBB3009777.1"/>
    <property type="molecule type" value="Genomic_DNA"/>
</dbReference>
<name>A0A7W4YTT4_9BURK</name>
<evidence type="ECO:0000313" key="3">
    <source>
        <dbReference type="Proteomes" id="UP000578036"/>
    </source>
</evidence>
<organism evidence="2 3">
    <name type="scientific">Cupriavidus alkaliphilus</name>
    <dbReference type="NCBI Taxonomy" id="942866"/>
    <lineage>
        <taxon>Bacteria</taxon>
        <taxon>Pseudomonadati</taxon>
        <taxon>Pseudomonadota</taxon>
        <taxon>Betaproteobacteria</taxon>
        <taxon>Burkholderiales</taxon>
        <taxon>Burkholderiaceae</taxon>
        <taxon>Cupriavidus</taxon>
    </lineage>
</organism>
<keyword evidence="3" id="KW-1185">Reference proteome</keyword>
<evidence type="ECO:0000313" key="2">
    <source>
        <dbReference type="EMBL" id="MBB3009777.1"/>
    </source>
</evidence>
<proteinExistence type="predicted"/>
<accession>A0A7W4YTT4</accession>
<dbReference type="Proteomes" id="UP000578036">
    <property type="component" value="Unassembled WGS sequence"/>
</dbReference>
<dbReference type="AlphaFoldDB" id="A0A7W4YTT4"/>
<reference evidence="2 3" key="1">
    <citation type="submission" date="2020-08" db="EMBL/GenBank/DDBJ databases">
        <title>Genomic Encyclopedia of Type Strains, Phase IV (KMG-V): Genome sequencing to study the core and pangenomes of soil and plant-associated prokaryotes.</title>
        <authorList>
            <person name="Whitman W."/>
        </authorList>
    </citation>
    <scope>NUCLEOTIDE SEQUENCE [LARGE SCALE GENOMIC DNA]</scope>
    <source>
        <strain evidence="2 3">SLV-2362</strain>
    </source>
</reference>
<gene>
    <name evidence="2" type="ORF">FHX61_004450</name>
</gene>
<feature type="region of interest" description="Disordered" evidence="1">
    <location>
        <begin position="1"/>
        <end position="52"/>
    </location>
</feature>
<protein>
    <submittedName>
        <fullName evidence="2">Uncharacterized protein</fullName>
    </submittedName>
</protein>
<feature type="region of interest" description="Disordered" evidence="1">
    <location>
        <begin position="80"/>
        <end position="108"/>
    </location>
</feature>
<evidence type="ECO:0000256" key="1">
    <source>
        <dbReference type="SAM" id="MobiDB-lite"/>
    </source>
</evidence>
<sequence length="108" mass="11306">MTAGQVDLPFVDLDHERQPGQRGGCAARGDAGHRIGRGKPCSSGSREGSGGSLLTAREYCSRSGNRRLANRHLSRAVAASTIGSSGMEIAARASADKRSDKHLSGMVR</sequence>
<feature type="compositionally biased region" description="Basic and acidic residues" evidence="1">
    <location>
        <begin position="94"/>
        <end position="108"/>
    </location>
</feature>
<comment type="caution">
    <text evidence="2">The sequence shown here is derived from an EMBL/GenBank/DDBJ whole genome shotgun (WGS) entry which is preliminary data.</text>
</comment>